<sequence>LPGHDVLSGWILDKEVAKADARTKNEVQNCYTTGQADGWKNIAKKSLIAGMMNVEYQPYILNITDISSKPKTTETLLDIVLREIEYVTKVLLVLLVAWCTDASGKSAKMCRLLREKCAWIVVLD</sequence>
<evidence type="ECO:0000313" key="2">
    <source>
        <dbReference type="Proteomes" id="UP000799118"/>
    </source>
</evidence>
<accession>A0A6A4HLE5</accession>
<feature type="non-terminal residue" evidence="1">
    <location>
        <position position="1"/>
    </location>
</feature>
<proteinExistence type="predicted"/>
<keyword evidence="2" id="KW-1185">Reference proteome</keyword>
<dbReference type="Proteomes" id="UP000799118">
    <property type="component" value="Unassembled WGS sequence"/>
</dbReference>
<reference evidence="1" key="1">
    <citation type="journal article" date="2019" name="Environ. Microbiol.">
        <title>Fungal ecological strategies reflected in gene transcription - a case study of two litter decomposers.</title>
        <authorList>
            <person name="Barbi F."/>
            <person name="Kohler A."/>
            <person name="Barry K."/>
            <person name="Baskaran P."/>
            <person name="Daum C."/>
            <person name="Fauchery L."/>
            <person name="Ihrmark K."/>
            <person name="Kuo A."/>
            <person name="LaButti K."/>
            <person name="Lipzen A."/>
            <person name="Morin E."/>
            <person name="Grigoriev I.V."/>
            <person name="Henrissat B."/>
            <person name="Lindahl B."/>
            <person name="Martin F."/>
        </authorList>
    </citation>
    <scope>NUCLEOTIDE SEQUENCE</scope>
    <source>
        <strain evidence="1">JB14</strain>
    </source>
</reference>
<evidence type="ECO:0000313" key="1">
    <source>
        <dbReference type="EMBL" id="KAE9399732.1"/>
    </source>
</evidence>
<dbReference type="EMBL" id="ML769465">
    <property type="protein sequence ID" value="KAE9399732.1"/>
    <property type="molecule type" value="Genomic_DNA"/>
</dbReference>
<organism evidence="1 2">
    <name type="scientific">Gymnopus androsaceus JB14</name>
    <dbReference type="NCBI Taxonomy" id="1447944"/>
    <lineage>
        <taxon>Eukaryota</taxon>
        <taxon>Fungi</taxon>
        <taxon>Dikarya</taxon>
        <taxon>Basidiomycota</taxon>
        <taxon>Agaricomycotina</taxon>
        <taxon>Agaricomycetes</taxon>
        <taxon>Agaricomycetidae</taxon>
        <taxon>Agaricales</taxon>
        <taxon>Marasmiineae</taxon>
        <taxon>Omphalotaceae</taxon>
        <taxon>Gymnopus</taxon>
    </lineage>
</organism>
<name>A0A6A4HLE5_9AGAR</name>
<dbReference type="AlphaFoldDB" id="A0A6A4HLE5"/>
<gene>
    <name evidence="1" type="ORF">BT96DRAFT_820202</name>
</gene>
<dbReference type="OrthoDB" id="3257713at2759"/>
<protein>
    <submittedName>
        <fullName evidence="1">Uncharacterized protein</fullName>
    </submittedName>
</protein>